<sequence length="126" mass="13380">MSDLENQMGLFELAGIVETPVPQAPPAPASASAPAPKPEPKARPKQTREAVAAPPAPKAHAPAAQGRKRGRLPKGAVKAVSGLVPEGDVRLTANIRQDLHLKLKIASAYRRITIGEIIEELVEKYV</sequence>
<gene>
    <name evidence="2" type="ORF">GMPD_27110</name>
    <name evidence="3" type="ORF">M1B72_05215</name>
</gene>
<dbReference type="Proteomes" id="UP000568888">
    <property type="component" value="Unassembled WGS sequence"/>
</dbReference>
<organism evidence="2 4">
    <name type="scientific">Geomonas paludis</name>
    <dbReference type="NCBI Taxonomy" id="2740185"/>
    <lineage>
        <taxon>Bacteria</taxon>
        <taxon>Pseudomonadati</taxon>
        <taxon>Thermodesulfobacteriota</taxon>
        <taxon>Desulfuromonadia</taxon>
        <taxon>Geobacterales</taxon>
        <taxon>Geobacteraceae</taxon>
        <taxon>Geomonas</taxon>
    </lineage>
</organism>
<evidence type="ECO:0000313" key="2">
    <source>
        <dbReference type="EMBL" id="GFO64792.1"/>
    </source>
</evidence>
<dbReference type="RefSeq" id="WP_183348225.1">
    <property type="nucleotide sequence ID" value="NZ_BLXY01000005.1"/>
</dbReference>
<name>A0A6V8MXE4_9BACT</name>
<feature type="compositionally biased region" description="Basic and acidic residues" evidence="1">
    <location>
        <begin position="38"/>
        <end position="48"/>
    </location>
</feature>
<dbReference type="Gene3D" id="1.10.1220.10">
    <property type="entry name" value="Met repressor-like"/>
    <property type="match status" value="1"/>
</dbReference>
<feature type="compositionally biased region" description="Low complexity" evidence="1">
    <location>
        <begin position="50"/>
        <end position="64"/>
    </location>
</feature>
<dbReference type="AlphaFoldDB" id="A0A6V8MXE4"/>
<evidence type="ECO:0000313" key="5">
    <source>
        <dbReference type="Proteomes" id="UP000831485"/>
    </source>
</evidence>
<evidence type="ECO:0000313" key="3">
    <source>
        <dbReference type="EMBL" id="UPU37111.1"/>
    </source>
</evidence>
<proteinExistence type="predicted"/>
<dbReference type="EMBL" id="CP096574">
    <property type="protein sequence ID" value="UPU37111.1"/>
    <property type="molecule type" value="Genomic_DNA"/>
</dbReference>
<dbReference type="Proteomes" id="UP000831485">
    <property type="component" value="Chromosome"/>
</dbReference>
<evidence type="ECO:0000256" key="1">
    <source>
        <dbReference type="SAM" id="MobiDB-lite"/>
    </source>
</evidence>
<evidence type="ECO:0000313" key="4">
    <source>
        <dbReference type="Proteomes" id="UP000568888"/>
    </source>
</evidence>
<reference evidence="3" key="3">
    <citation type="submission" date="2022-04" db="EMBL/GenBank/DDBJ databases">
        <authorList>
            <person name="Liu G."/>
        </authorList>
    </citation>
    <scope>NUCLEOTIDE SEQUENCE</scope>
    <source>
        <strain evidence="3">RG22</strain>
    </source>
</reference>
<protein>
    <submittedName>
        <fullName evidence="2">Uncharacterized protein</fullName>
    </submittedName>
</protein>
<dbReference type="InterPro" id="IPR013321">
    <property type="entry name" value="Arc_rbn_hlx_hlx"/>
</dbReference>
<dbReference type="GO" id="GO:0006355">
    <property type="term" value="P:regulation of DNA-templated transcription"/>
    <property type="evidence" value="ECO:0007669"/>
    <property type="project" value="InterPro"/>
</dbReference>
<feature type="region of interest" description="Disordered" evidence="1">
    <location>
        <begin position="17"/>
        <end position="74"/>
    </location>
</feature>
<dbReference type="EMBL" id="BLXY01000005">
    <property type="protein sequence ID" value="GFO64792.1"/>
    <property type="molecule type" value="Genomic_DNA"/>
</dbReference>
<dbReference type="SUPFAM" id="SSF47598">
    <property type="entry name" value="Ribbon-helix-helix"/>
    <property type="match status" value="1"/>
</dbReference>
<dbReference type="InterPro" id="IPR010985">
    <property type="entry name" value="Ribbon_hlx_hlx"/>
</dbReference>
<keyword evidence="5" id="KW-1185">Reference proteome</keyword>
<reference evidence="2" key="2">
    <citation type="journal article" date="2021" name="Int. J. Syst. Evol. Microbiol.">
        <title>Geomonas silvestris sp. nov., Geomonas paludis sp. nov. and Geomonas limicola sp. nov., isolated from terrestrial environments, and emended description of the genus Geomonas.</title>
        <authorList>
            <person name="Itoh H."/>
            <person name="Xu Z."/>
            <person name="Masuda Y."/>
            <person name="Ushijima N."/>
            <person name="Hayakawa C."/>
            <person name="Shiratori Y."/>
            <person name="Senoo K."/>
        </authorList>
    </citation>
    <scope>NUCLEOTIDE SEQUENCE</scope>
    <source>
        <strain evidence="2">Red736</strain>
    </source>
</reference>
<reference evidence="4" key="1">
    <citation type="submission" date="2020-06" db="EMBL/GenBank/DDBJ databases">
        <title>Draft genomic sequecing of Geomonas sp. Red736.</title>
        <authorList>
            <person name="Itoh H."/>
            <person name="Xu Z.X."/>
            <person name="Ushijima N."/>
            <person name="Masuda Y."/>
            <person name="Shiratori Y."/>
            <person name="Senoo K."/>
        </authorList>
    </citation>
    <scope>NUCLEOTIDE SEQUENCE [LARGE SCALE GENOMIC DNA]</scope>
    <source>
        <strain evidence="4">Red736</strain>
    </source>
</reference>
<accession>A0A6V8MXE4</accession>